<dbReference type="Gene3D" id="1.20.1280.50">
    <property type="match status" value="1"/>
</dbReference>
<dbReference type="Proteomes" id="UP000077755">
    <property type="component" value="Chromosome 4"/>
</dbReference>
<proteinExistence type="predicted"/>
<name>A0A165ABC8_DAUCS</name>
<sequence length="456" mass="52300">MMAQSSRRKVDFVKKDIISELPQNLLEIILCFLPIRDAVRTSALSRAWRYRWTRIPHLIFDLESIFHSTMKKYTENDDPGLKAYSFVSVINEVLLLHKGPILKFSLDIPQGYKFDTQIVHDYIDQWISLLSKNGTKQLTLDNYNNLLEESNAHNFSVLDPTHLRLLSVWFPYTPSCERFANLTHLELVDATYSFGQSIFFCPVLEKLTLIICRGLFPNNFCAPNLKCLIQVYHKLSSKYSLAGLENLEEYSLMLLEDCSEEMQTFNVVIIPGSLHKIEKFSLADDSLKVLAAGGFPHKLSKPLPYLKSLNIFDIDFGVLCEASCLVSLIRSAPNLRKLHISNSCNGGKDKLEEYQIEDSEDCTMLHLEIVLFSDFKGFVAELELVKFLLACSPSLKSLFIHRRCSIKDCASALKITEEMLQYTRASSRAQIRHLESPVKFNDNCFDWKLLSAYDLY</sequence>
<dbReference type="InterPro" id="IPR006566">
    <property type="entry name" value="FBD"/>
</dbReference>
<gene>
    <name evidence="1" type="ORF">DCAR_0415369</name>
</gene>
<dbReference type="Gramene" id="KZM97241">
    <property type="protein sequence ID" value="KZM97241"/>
    <property type="gene ID" value="DCAR_015397"/>
</dbReference>
<keyword evidence="2" id="KW-1185">Reference proteome</keyword>
<dbReference type="AlphaFoldDB" id="A0A165ABC8"/>
<reference evidence="1" key="2">
    <citation type="submission" date="2022-03" db="EMBL/GenBank/DDBJ databases">
        <title>Draft title - Genomic analysis of global carrot germplasm unveils the trajectory of domestication and the origin of high carotenoid orange carrot.</title>
        <authorList>
            <person name="Iorizzo M."/>
            <person name="Ellison S."/>
            <person name="Senalik D."/>
            <person name="Macko-Podgorni A."/>
            <person name="Grzebelus D."/>
            <person name="Bostan H."/>
            <person name="Rolling W."/>
            <person name="Curaba J."/>
            <person name="Simon P."/>
        </authorList>
    </citation>
    <scope>NUCLEOTIDE SEQUENCE</scope>
    <source>
        <tissue evidence="1">Leaf</tissue>
    </source>
</reference>
<dbReference type="PANTHER" id="PTHR31639">
    <property type="entry name" value="F-BOX PROTEIN-LIKE"/>
    <property type="match status" value="1"/>
</dbReference>
<dbReference type="SMART" id="SM00579">
    <property type="entry name" value="FBD"/>
    <property type="match status" value="1"/>
</dbReference>
<dbReference type="KEGG" id="dcr:108217720"/>
<dbReference type="CDD" id="cd22160">
    <property type="entry name" value="F-box_AtFBL13-like"/>
    <property type="match status" value="1"/>
</dbReference>
<dbReference type="PROSITE" id="PS50181">
    <property type="entry name" value="FBOX"/>
    <property type="match status" value="1"/>
</dbReference>
<dbReference type="OrthoDB" id="1282595at2759"/>
<dbReference type="SUPFAM" id="SSF81383">
    <property type="entry name" value="F-box domain"/>
    <property type="match status" value="1"/>
</dbReference>
<dbReference type="InterPro" id="IPR036047">
    <property type="entry name" value="F-box-like_dom_sf"/>
</dbReference>
<dbReference type="Pfam" id="PF24758">
    <property type="entry name" value="LRR_At5g56370"/>
    <property type="match status" value="1"/>
</dbReference>
<evidence type="ECO:0000313" key="2">
    <source>
        <dbReference type="Proteomes" id="UP000077755"/>
    </source>
</evidence>
<reference evidence="1" key="1">
    <citation type="journal article" date="2016" name="Nat. Genet.">
        <title>A high-quality carrot genome assembly provides new insights into carotenoid accumulation and asterid genome evolution.</title>
        <authorList>
            <person name="Iorizzo M."/>
            <person name="Ellison S."/>
            <person name="Senalik D."/>
            <person name="Zeng P."/>
            <person name="Satapoomin P."/>
            <person name="Huang J."/>
            <person name="Bowman M."/>
            <person name="Iovene M."/>
            <person name="Sanseverino W."/>
            <person name="Cavagnaro P."/>
            <person name="Yildiz M."/>
            <person name="Macko-Podgorni A."/>
            <person name="Moranska E."/>
            <person name="Grzebelus E."/>
            <person name="Grzebelus D."/>
            <person name="Ashrafi H."/>
            <person name="Zheng Z."/>
            <person name="Cheng S."/>
            <person name="Spooner D."/>
            <person name="Van Deynze A."/>
            <person name="Simon P."/>
        </authorList>
    </citation>
    <scope>NUCLEOTIDE SEQUENCE</scope>
    <source>
        <tissue evidence="1">Leaf</tissue>
    </source>
</reference>
<evidence type="ECO:0000313" key="1">
    <source>
        <dbReference type="EMBL" id="WOG96039.1"/>
    </source>
</evidence>
<accession>A0A165ABC8</accession>
<protein>
    <submittedName>
        <fullName evidence="1">Uncharacterized protein</fullName>
    </submittedName>
</protein>
<dbReference type="PANTHER" id="PTHR31639:SF312">
    <property type="entry name" value="CYCLIN-LIKE F-BOX"/>
    <property type="match status" value="1"/>
</dbReference>
<dbReference type="Pfam" id="PF00646">
    <property type="entry name" value="F-box"/>
    <property type="match status" value="1"/>
</dbReference>
<dbReference type="InterPro" id="IPR001810">
    <property type="entry name" value="F-box_dom"/>
</dbReference>
<dbReference type="OMA" id="SCERFAN"/>
<dbReference type="SUPFAM" id="SSF52047">
    <property type="entry name" value="RNI-like"/>
    <property type="match status" value="1"/>
</dbReference>
<dbReference type="Pfam" id="PF08387">
    <property type="entry name" value="FBD"/>
    <property type="match status" value="1"/>
</dbReference>
<dbReference type="EMBL" id="CP093346">
    <property type="protein sequence ID" value="WOG96039.1"/>
    <property type="molecule type" value="Genomic_DNA"/>
</dbReference>
<organism evidence="1 2">
    <name type="scientific">Daucus carota subsp. sativus</name>
    <name type="common">Carrot</name>
    <dbReference type="NCBI Taxonomy" id="79200"/>
    <lineage>
        <taxon>Eukaryota</taxon>
        <taxon>Viridiplantae</taxon>
        <taxon>Streptophyta</taxon>
        <taxon>Embryophyta</taxon>
        <taxon>Tracheophyta</taxon>
        <taxon>Spermatophyta</taxon>
        <taxon>Magnoliopsida</taxon>
        <taxon>eudicotyledons</taxon>
        <taxon>Gunneridae</taxon>
        <taxon>Pentapetalae</taxon>
        <taxon>asterids</taxon>
        <taxon>campanulids</taxon>
        <taxon>Apiales</taxon>
        <taxon>Apiaceae</taxon>
        <taxon>Apioideae</taxon>
        <taxon>Scandiceae</taxon>
        <taxon>Daucinae</taxon>
        <taxon>Daucus</taxon>
        <taxon>Daucus sect. Daucus</taxon>
    </lineage>
</organism>
<dbReference type="InterPro" id="IPR055411">
    <property type="entry name" value="LRR_FXL15/At3g58940/PEG3-like"/>
</dbReference>
<dbReference type="InterPro" id="IPR053781">
    <property type="entry name" value="F-box_AtFBL13-like"/>
</dbReference>